<evidence type="ECO:0000256" key="7">
    <source>
        <dbReference type="ARBA" id="ARBA00022833"/>
    </source>
</evidence>
<dbReference type="InterPro" id="IPR045867">
    <property type="entry name" value="DNA-dir_RpoC_beta_prime"/>
</dbReference>
<dbReference type="Gene3D" id="1.10.274.100">
    <property type="entry name" value="RNA polymerase Rpb1, domain 3"/>
    <property type="match status" value="1"/>
</dbReference>
<dbReference type="InterPro" id="IPR012756">
    <property type="entry name" value="DNA-dir_RpoC2_beta_pp"/>
</dbReference>
<organism evidence="12">
    <name type="scientific">Chlorella heliozoae</name>
    <dbReference type="NCBI Taxonomy" id="554066"/>
    <lineage>
        <taxon>Eukaryota</taxon>
        <taxon>Viridiplantae</taxon>
        <taxon>Chlorophyta</taxon>
        <taxon>core chlorophytes</taxon>
        <taxon>Trebouxiophyceae</taxon>
        <taxon>Chlorellales</taxon>
        <taxon>Chlorellaceae</taxon>
        <taxon>Chlorella clade</taxon>
        <taxon>Chlorella</taxon>
    </lineage>
</organism>
<dbReference type="GO" id="GO:0006351">
    <property type="term" value="P:DNA-templated transcription"/>
    <property type="evidence" value="ECO:0007669"/>
    <property type="project" value="InterPro"/>
</dbReference>
<dbReference type="EMBL" id="KY629616">
    <property type="protein sequence ID" value="AST08697.1"/>
    <property type="molecule type" value="Genomic_DNA"/>
</dbReference>
<dbReference type="PANTHER" id="PTHR19376:SF68">
    <property type="entry name" value="DNA-DIRECTED RNA POLYMERASE SUBUNIT BETA"/>
    <property type="match status" value="1"/>
</dbReference>
<keyword evidence="5" id="KW-0548">Nucleotidyltransferase</keyword>
<feature type="domain" description="RNA polymerase Rpb1" evidence="11">
    <location>
        <begin position="130"/>
        <end position="207"/>
    </location>
</feature>
<dbReference type="Gene3D" id="1.10.150.390">
    <property type="match status" value="1"/>
</dbReference>
<dbReference type="GeneID" id="35656273"/>
<dbReference type="EC" id="2.7.7.6" evidence="1"/>
<evidence type="ECO:0000256" key="1">
    <source>
        <dbReference type="ARBA" id="ARBA00012418"/>
    </source>
</evidence>
<evidence type="ECO:0000313" key="12">
    <source>
        <dbReference type="EMBL" id="AST08697.1"/>
    </source>
</evidence>
<evidence type="ECO:0000259" key="11">
    <source>
        <dbReference type="Pfam" id="PF05000"/>
    </source>
</evidence>
<keyword evidence="4" id="KW-0808">Transferase</keyword>
<geneLocation type="plastid" evidence="12"/>
<sequence>MINQSRKKLVSNSNRTRLGSVLVDGSHDTNKANPYSFLPTKVSSPVFFNTCFEKNNLKTVIAWFLDQYGEKLTVDLVETFKQVGFHQATRAGVSLGIEDLQIPPQKATLVSQASRKMETVRNTLYAGNLTSVEKSQRLIDTWNQTSEILRQTAVQNFRTSNPVNPVYMMAFSGARGNISQVRQLVAMRGLMADPQGSILEFPIQSNFREGLTITEYLISCYGARKGLVDTALRTATSGYLTRRLVDAVQHVVVHVTDCQTRKGIILKQKNLDQRLIGRVLLKDVFLNRTKIVKKNTLISPKLAKQIASNHQEIFVRSPLTCQTEKSVCQLCYGIDLAQGKLVSIGEAVGIIAAQSIGEPGTQLTMRTFHTGGVGVFSDQALKSFTAPFEGKIEFLEALPGLFVRTPHGNIVYLLKYQTSNETKPLLKLIHSSHLQNTPHQVAGKLVSVEKGKGTSIYEIKQGDVPSGSLLWVKQGEYVKPGQLLIQASRIQTTSQEMPESTHPVRSPLSGEVFFQFMAIRQIEKRKKKSQKNKEKELAPTLRTLMKLGNFWVFSSFIQKHVQISKFFFLKGDLVSRDTPIKQYNLHLPYKGQLKKTDVSLIFCSTGLEFLYSQIQYSNLFYFFFCDSTRSALSSSSSFIDTDSKASTKKPSKSLIVYSTNSKKTVLYWYPNYQQNTVLDYCSVFSSKPHFVKGPESQDLFKSITSQKGDCYETHSILSSCPVFDFNLNSVQFQNSQYYKIQKFWEGNKADLVPTGSFCEQNQPSFEQNIDFPGIQCGDHLFSCSLFSKSGLFQLERAVKPGNFDTKELRKNLFFFQKRKPKVQHFSSFTEKVQFLSKKDSQIQTTDFRKNPLKRKTTENYDMSFVKKGLKKGTETVFVGSKLKMVEKINFWLYFPQTTVKNIWSSSFDGILLEPNKKFENVRFENCYVLTRLLNSQNLVISKLKQKTNRPELRRLSSQLLTTTNQFANKFSFSKTADLHNSPFASVPIHQIFDLDVFSRQSSEKFCFYKKQFSSFQRAYGSHFSFSLKRKYLPLTFLSFQKASYQVLPDTKILKQNWLDAQKLSPVISIKSPLFTKQTKTEFSESEKPSVVFKVLSPQTSGWIFPSQLLKVELQYSSPPTLTKVEHLRDKISLNNQRNNKKGGAPELSILKFTSLFYRPLKLENSTQYSFRTFDNGWVLPNFFISRAFLKSKTLGEFRGLQKRRKDFGISVVRTQDLLSIQLPVNLNFQQNRSSSKENYFLSQVGASVRFGNEIASGYGIAGSGKIIKLTKNRVTVRKGIPLLASSRGLVHITQNDLVNKNDLVVTLRSRRLQTEDIVQGIPKIEQLFEARETQGGEVIQKNMHSLLQTFFKHAQRVKPMREAVQLTLAYIRKFLVENILAAYSNQGVHIAEKHVEVVVRQMTARVRITQGNDSGFLPGEFVQHHFIENLNSELQKLGLRQAEYEPVILGITKSVLQSESFLLAASFQQVSRVLVRSALAKKTDFLRGLHENILVGQPIPAGTGINYPSDLATENPKLLSKRPSTKQFLDESESPFLSESVD</sequence>
<dbReference type="GO" id="GO:0003677">
    <property type="term" value="F:DNA binding"/>
    <property type="evidence" value="ECO:0007669"/>
    <property type="project" value="InterPro"/>
</dbReference>
<feature type="domain" description="RNA polymerase Rpb1" evidence="10">
    <location>
        <begin position="210"/>
        <end position="1416"/>
    </location>
</feature>
<keyword evidence="2" id="KW-0240">DNA-directed RNA polymerase</keyword>
<dbReference type="InterPro" id="IPR038120">
    <property type="entry name" value="Rpb1_funnel_sf"/>
</dbReference>
<dbReference type="GO" id="GO:0046872">
    <property type="term" value="F:metal ion binding"/>
    <property type="evidence" value="ECO:0007669"/>
    <property type="project" value="UniProtKB-KW"/>
</dbReference>
<dbReference type="NCBIfam" id="TIGR02388">
    <property type="entry name" value="rpoC2_cyan"/>
    <property type="match status" value="1"/>
</dbReference>
<reference evidence="12" key="1">
    <citation type="journal article" date="2017" name="Sci. Rep.">
        <title>Multiple origins of endosymbionts in Chlorellaceae with no reductive effects on the plastid or mitochondrial genomes.</title>
        <authorList>
            <person name="Fan W."/>
            <person name="Guo W."/>
            <person name="Van Etten J.L."/>
            <person name="Mower J.P."/>
        </authorList>
    </citation>
    <scope>NUCLEOTIDE SEQUENCE</scope>
</reference>
<dbReference type="InterPro" id="IPR007081">
    <property type="entry name" value="RNA_pol_Rpb1_5"/>
</dbReference>
<dbReference type="GO" id="GO:0000428">
    <property type="term" value="C:DNA-directed RNA polymerase complex"/>
    <property type="evidence" value="ECO:0007669"/>
    <property type="project" value="UniProtKB-KW"/>
</dbReference>
<dbReference type="HAMAP" id="MF_01324">
    <property type="entry name" value="RNApol_bact_RpoC2"/>
    <property type="match status" value="1"/>
</dbReference>
<dbReference type="InterPro" id="IPR007083">
    <property type="entry name" value="RNA_pol_Rpb1_4"/>
</dbReference>
<accession>A0A2I4S6M9</accession>
<name>A0A2I4S6M9_9CHLO</name>
<dbReference type="CDD" id="cd02655">
    <property type="entry name" value="RNAP_beta'_C"/>
    <property type="match status" value="1"/>
</dbReference>
<keyword evidence="3 12" id="KW-0934">Plastid</keyword>
<proteinExistence type="inferred from homology"/>
<feature type="region of interest" description="Disordered" evidence="9">
    <location>
        <begin position="1522"/>
        <end position="1542"/>
    </location>
</feature>
<keyword evidence="7" id="KW-0862">Zinc</keyword>
<evidence type="ECO:0000256" key="2">
    <source>
        <dbReference type="ARBA" id="ARBA00022478"/>
    </source>
</evidence>
<keyword evidence="6" id="KW-0479">Metal-binding</keyword>
<gene>
    <name evidence="12" type="primary">rpoC2</name>
</gene>
<evidence type="ECO:0000256" key="5">
    <source>
        <dbReference type="ARBA" id="ARBA00022695"/>
    </source>
</evidence>
<dbReference type="GO" id="GO:0003899">
    <property type="term" value="F:DNA-directed RNA polymerase activity"/>
    <property type="evidence" value="ECO:0007669"/>
    <property type="project" value="UniProtKB-EC"/>
</dbReference>
<keyword evidence="8" id="KW-0804">Transcription</keyword>
<dbReference type="Gene3D" id="1.10.1790.20">
    <property type="match status" value="1"/>
</dbReference>
<evidence type="ECO:0000256" key="8">
    <source>
        <dbReference type="ARBA" id="ARBA00023163"/>
    </source>
</evidence>
<dbReference type="PANTHER" id="PTHR19376">
    <property type="entry name" value="DNA-DIRECTED RNA POLYMERASE"/>
    <property type="match status" value="1"/>
</dbReference>
<dbReference type="Gene3D" id="1.10.132.30">
    <property type="match status" value="1"/>
</dbReference>
<evidence type="ECO:0000256" key="9">
    <source>
        <dbReference type="SAM" id="MobiDB-lite"/>
    </source>
</evidence>
<dbReference type="RefSeq" id="YP_009455885.1">
    <property type="nucleotide sequence ID" value="NC_036805.1"/>
</dbReference>
<dbReference type="Pfam" id="PF05000">
    <property type="entry name" value="RNA_pol_Rpb1_4"/>
    <property type="match status" value="1"/>
</dbReference>
<dbReference type="SUPFAM" id="SSF64484">
    <property type="entry name" value="beta and beta-prime subunits of DNA dependent RNA-polymerase"/>
    <property type="match status" value="1"/>
</dbReference>
<dbReference type="Pfam" id="PF04998">
    <property type="entry name" value="RNA_pol_Rpb1_5"/>
    <property type="match status" value="1"/>
</dbReference>
<evidence type="ECO:0000256" key="4">
    <source>
        <dbReference type="ARBA" id="ARBA00022679"/>
    </source>
</evidence>
<evidence type="ECO:0000259" key="10">
    <source>
        <dbReference type="Pfam" id="PF04998"/>
    </source>
</evidence>
<dbReference type="InterPro" id="IPR042102">
    <property type="entry name" value="RNA_pol_Rpb1_3_sf"/>
</dbReference>
<evidence type="ECO:0000256" key="6">
    <source>
        <dbReference type="ARBA" id="ARBA00022723"/>
    </source>
</evidence>
<protein>
    <recommendedName>
        <fullName evidence="1">DNA-directed RNA polymerase</fullName>
        <ecNumber evidence="1">2.7.7.6</ecNumber>
    </recommendedName>
</protein>
<evidence type="ECO:0000256" key="3">
    <source>
        <dbReference type="ARBA" id="ARBA00022640"/>
    </source>
</evidence>